<reference evidence="3" key="1">
    <citation type="journal article" date="2011" name="Genome Res.">
        <title>Phylogeny-wide analysis of social amoeba genomes highlights ancient origins for complex intercellular communication.</title>
        <authorList>
            <person name="Heidel A.J."/>
            <person name="Lawal H.M."/>
            <person name="Felder M."/>
            <person name="Schilde C."/>
            <person name="Helps N.R."/>
            <person name="Tunggal B."/>
            <person name="Rivero F."/>
            <person name="John U."/>
            <person name="Schleicher M."/>
            <person name="Eichinger L."/>
            <person name="Platzer M."/>
            <person name="Noegel A.A."/>
            <person name="Schaap P."/>
            <person name="Gloeckner G."/>
        </authorList>
    </citation>
    <scope>NUCLEOTIDE SEQUENCE [LARGE SCALE GENOMIC DNA]</scope>
    <source>
        <strain evidence="3">SH3</strain>
    </source>
</reference>
<dbReference type="KEGG" id="dfa:DFA_05311"/>
<keyword evidence="3" id="KW-1185">Reference proteome</keyword>
<evidence type="ECO:0000259" key="1">
    <source>
        <dbReference type="PROSITE" id="PS52009"/>
    </source>
</evidence>
<dbReference type="Pfam" id="PF07555">
    <property type="entry name" value="NAGidase"/>
    <property type="match status" value="1"/>
</dbReference>
<proteinExistence type="predicted"/>
<evidence type="ECO:0000313" key="3">
    <source>
        <dbReference type="Proteomes" id="UP000007797"/>
    </source>
</evidence>
<dbReference type="SUPFAM" id="SSF51445">
    <property type="entry name" value="(Trans)glycosidases"/>
    <property type="match status" value="1"/>
</dbReference>
<dbReference type="OrthoDB" id="16653at2759"/>
<dbReference type="InterPro" id="IPR011496">
    <property type="entry name" value="O-GlcNAcase_cat"/>
</dbReference>
<evidence type="ECO:0000313" key="2">
    <source>
        <dbReference type="EMBL" id="EGG23179.1"/>
    </source>
</evidence>
<dbReference type="GeneID" id="14875677"/>
<accession>F4PNX6</accession>
<dbReference type="Gene3D" id="3.20.20.80">
    <property type="entry name" value="Glycosidases"/>
    <property type="match status" value="1"/>
</dbReference>
<gene>
    <name evidence="2" type="primary">veg111</name>
    <name evidence="2" type="ORF">DFA_05311</name>
</gene>
<feature type="domain" description="GH84" evidence="1">
    <location>
        <begin position="11"/>
        <end position="276"/>
    </location>
</feature>
<dbReference type="InterPro" id="IPR017853">
    <property type="entry name" value="GH"/>
</dbReference>
<dbReference type="EMBL" id="GL883008">
    <property type="protein sequence ID" value="EGG23179.1"/>
    <property type="molecule type" value="Genomic_DNA"/>
</dbReference>
<name>F4PNX6_CACFS</name>
<dbReference type="PROSITE" id="PS52009">
    <property type="entry name" value="GH84"/>
    <property type="match status" value="1"/>
</dbReference>
<dbReference type="AlphaFoldDB" id="F4PNX6"/>
<organism evidence="2 3">
    <name type="scientific">Cavenderia fasciculata</name>
    <name type="common">Slime mold</name>
    <name type="synonym">Dictyostelium fasciculatum</name>
    <dbReference type="NCBI Taxonomy" id="261658"/>
    <lineage>
        <taxon>Eukaryota</taxon>
        <taxon>Amoebozoa</taxon>
        <taxon>Evosea</taxon>
        <taxon>Eumycetozoa</taxon>
        <taxon>Dictyostelia</taxon>
        <taxon>Acytosteliales</taxon>
        <taxon>Cavenderiaceae</taxon>
        <taxon>Cavenderia</taxon>
    </lineage>
</organism>
<dbReference type="STRING" id="1054147.F4PNX6"/>
<protein>
    <submittedName>
        <fullName evidence="2">Hyaluronidase</fullName>
    </submittedName>
</protein>
<dbReference type="OMA" id="VVEGFYW"/>
<sequence>MLELINGQINPYVGVVEGFYWPTGDAVNGQSGSYSATQRNQLIQLLASNGLGVYWYAAQPPVDTMALWSAAELAQWTKTQSFATQVGVKLVYGLRPGWLGTDYSAIVTRLTQIQSAGIRFYSLNFDDAEGVQTSQQQTREVQLVSYLNTTLPNMKLWGLTPSYYYQETTRTAWNTNLQTIDGIASTVPMIFTGETITPSTFSSAQFPTLSSGRSKVFWDNWIAVDTSARIPWGMISGRTQNNIFTSPYGYILNLAYPLERVVHHIYCLGKLSAAAGSSPTLPSCSVPQAAAYWASWLSYNGFLHSSTQTVATVTSGLSTAISADAYYTNIAQFESANPSLSGQAFIFLQRHRA</sequence>
<dbReference type="Proteomes" id="UP000007797">
    <property type="component" value="Unassembled WGS sequence"/>
</dbReference>
<dbReference type="RefSeq" id="XP_004361030.1">
    <property type="nucleotide sequence ID" value="XM_004360973.1"/>
</dbReference>